<dbReference type="HOGENOM" id="CLU_1752277_0_0_1"/>
<dbReference type="Proteomes" id="UP000032141">
    <property type="component" value="Chromosome C9"/>
</dbReference>
<dbReference type="EnsemblPlants" id="Bo9g035250.1">
    <property type="protein sequence ID" value="Bo9g035250.1"/>
    <property type="gene ID" value="Bo9g035250"/>
</dbReference>
<dbReference type="AlphaFoldDB" id="A0A0D3E4I3"/>
<protein>
    <submittedName>
        <fullName evidence="1">Uncharacterized protein</fullName>
    </submittedName>
</protein>
<name>A0A0D3E4I3_BRAOL</name>
<reference evidence="1" key="2">
    <citation type="submission" date="2015-03" db="UniProtKB">
        <authorList>
            <consortium name="EnsemblPlants"/>
        </authorList>
    </citation>
    <scope>IDENTIFICATION</scope>
</reference>
<dbReference type="Gramene" id="Bo9g035250.1">
    <property type="protein sequence ID" value="Bo9g035250.1"/>
    <property type="gene ID" value="Bo9g035250"/>
</dbReference>
<keyword evidence="2" id="KW-1185">Reference proteome</keyword>
<proteinExistence type="predicted"/>
<evidence type="ECO:0000313" key="2">
    <source>
        <dbReference type="Proteomes" id="UP000032141"/>
    </source>
</evidence>
<organism evidence="1 2">
    <name type="scientific">Brassica oleracea var. oleracea</name>
    <dbReference type="NCBI Taxonomy" id="109376"/>
    <lineage>
        <taxon>Eukaryota</taxon>
        <taxon>Viridiplantae</taxon>
        <taxon>Streptophyta</taxon>
        <taxon>Embryophyta</taxon>
        <taxon>Tracheophyta</taxon>
        <taxon>Spermatophyta</taxon>
        <taxon>Magnoliopsida</taxon>
        <taxon>eudicotyledons</taxon>
        <taxon>Gunneridae</taxon>
        <taxon>Pentapetalae</taxon>
        <taxon>rosids</taxon>
        <taxon>malvids</taxon>
        <taxon>Brassicales</taxon>
        <taxon>Brassicaceae</taxon>
        <taxon>Brassiceae</taxon>
        <taxon>Brassica</taxon>
    </lineage>
</organism>
<evidence type="ECO:0000313" key="1">
    <source>
        <dbReference type="EnsemblPlants" id="Bo9g035250.1"/>
    </source>
</evidence>
<reference evidence="1 2" key="1">
    <citation type="journal article" date="2014" name="Genome Biol.">
        <title>Transcriptome and methylome profiling reveals relics of genome dominance in the mesopolyploid Brassica oleracea.</title>
        <authorList>
            <person name="Parkin I.A."/>
            <person name="Koh C."/>
            <person name="Tang H."/>
            <person name="Robinson S.J."/>
            <person name="Kagale S."/>
            <person name="Clarke W.E."/>
            <person name="Town C.D."/>
            <person name="Nixon J."/>
            <person name="Krishnakumar V."/>
            <person name="Bidwell S.L."/>
            <person name="Denoeud F."/>
            <person name="Belcram H."/>
            <person name="Links M.G."/>
            <person name="Just J."/>
            <person name="Clarke C."/>
            <person name="Bender T."/>
            <person name="Huebert T."/>
            <person name="Mason A.S."/>
            <person name="Pires J.C."/>
            <person name="Barker G."/>
            <person name="Moore J."/>
            <person name="Walley P.G."/>
            <person name="Manoli S."/>
            <person name="Batley J."/>
            <person name="Edwards D."/>
            <person name="Nelson M.N."/>
            <person name="Wang X."/>
            <person name="Paterson A.H."/>
            <person name="King G."/>
            <person name="Bancroft I."/>
            <person name="Chalhoub B."/>
            <person name="Sharpe A.G."/>
        </authorList>
    </citation>
    <scope>NUCLEOTIDE SEQUENCE</scope>
    <source>
        <strain evidence="1 2">cv. TO1000</strain>
    </source>
</reference>
<accession>A0A0D3E4I3</accession>
<sequence length="149" mass="16330">MEEVFLLRSCGRCVCREELYPIVPEDIIAVRDLLRNDPFFWTSFTPKRVRKALRFVHPSPALGGETWSDSEPGDHCPDAAPAVATGLNSSKGKDIDLGDLEFSVDDCMLPGWDPDLAFGDGSGTSEVPILFAYNVSIGFTGLKLAWIGH</sequence>